<dbReference type="AlphaFoldDB" id="A0A2T3IED1"/>
<gene>
    <name evidence="2" type="ORF">CTM88_20735</name>
</gene>
<dbReference type="Proteomes" id="UP000240254">
    <property type="component" value="Unassembled WGS sequence"/>
</dbReference>
<accession>A0A2T3IED1</accession>
<proteinExistence type="predicted"/>
<dbReference type="EMBL" id="PYMK01000046">
    <property type="protein sequence ID" value="PSU21551.1"/>
    <property type="molecule type" value="Genomic_DNA"/>
</dbReference>
<evidence type="ECO:0000313" key="2">
    <source>
        <dbReference type="EMBL" id="PSU21551.1"/>
    </source>
</evidence>
<feature type="transmembrane region" description="Helical" evidence="1">
    <location>
        <begin position="62"/>
        <end position="83"/>
    </location>
</feature>
<reference evidence="2 3" key="1">
    <citation type="submission" date="2018-03" db="EMBL/GenBank/DDBJ databases">
        <title>Whole genome sequencing of Histamine producing bacteria.</title>
        <authorList>
            <person name="Butler K."/>
        </authorList>
    </citation>
    <scope>NUCLEOTIDE SEQUENCE [LARGE SCALE GENOMIC DNA]</scope>
    <source>
        <strain evidence="2 3">BS2</strain>
    </source>
</reference>
<protein>
    <submittedName>
        <fullName evidence="2">Uncharacterized protein</fullName>
    </submittedName>
</protein>
<keyword evidence="1" id="KW-1133">Transmembrane helix</keyword>
<dbReference type="RefSeq" id="WP_107204648.1">
    <property type="nucleotide sequence ID" value="NZ_PYMK01000046.1"/>
</dbReference>
<evidence type="ECO:0000256" key="1">
    <source>
        <dbReference type="SAM" id="Phobius"/>
    </source>
</evidence>
<name>A0A2T3IED1_9GAMM</name>
<feature type="transmembrane region" description="Helical" evidence="1">
    <location>
        <begin position="21"/>
        <end position="42"/>
    </location>
</feature>
<keyword evidence="1" id="KW-0472">Membrane</keyword>
<keyword evidence="1" id="KW-0812">Transmembrane</keyword>
<organism evidence="2 3">
    <name type="scientific">Photobacterium aquimaris</name>
    <dbReference type="NCBI Taxonomy" id="512643"/>
    <lineage>
        <taxon>Bacteria</taxon>
        <taxon>Pseudomonadati</taxon>
        <taxon>Pseudomonadota</taxon>
        <taxon>Gammaproteobacteria</taxon>
        <taxon>Vibrionales</taxon>
        <taxon>Vibrionaceae</taxon>
        <taxon>Photobacterium</taxon>
    </lineage>
</organism>
<evidence type="ECO:0000313" key="3">
    <source>
        <dbReference type="Proteomes" id="UP000240254"/>
    </source>
</evidence>
<comment type="caution">
    <text evidence="2">The sequence shown here is derived from an EMBL/GenBank/DDBJ whole genome shotgun (WGS) entry which is preliminary data.</text>
</comment>
<sequence>MKEILNSVKENTAARLNNHIIGAYIFSWILCHLKIFLIFIISSSEEQLDLISNATFEPYRDAIFPLIIMVLYLFVLPFFNVQYERFFYFYQKRRNKIKNIYMVDFYNEVTESNRAKVKSDEAYLKDIVNKQLEGWASQSRHIIDFKLDYSRRIINWEAQIKKDKDAIKILDERLEGFDIVYSKTKENRASDTAFLEAKLNDIERLLNDDNVVEAAALLEQIRFRFDIGEDIPF</sequence>